<evidence type="ECO:0000313" key="2">
    <source>
        <dbReference type="Proteomes" id="UP000807342"/>
    </source>
</evidence>
<gene>
    <name evidence="1" type="ORF">P691DRAFT_634726</name>
</gene>
<reference evidence="1" key="1">
    <citation type="submission" date="2020-11" db="EMBL/GenBank/DDBJ databases">
        <authorList>
            <consortium name="DOE Joint Genome Institute"/>
            <person name="Ahrendt S."/>
            <person name="Riley R."/>
            <person name="Andreopoulos W."/>
            <person name="Labutti K."/>
            <person name="Pangilinan J."/>
            <person name="Ruiz-Duenas F.J."/>
            <person name="Barrasa J.M."/>
            <person name="Sanchez-Garcia M."/>
            <person name="Camarero S."/>
            <person name="Miyauchi S."/>
            <person name="Serrano A."/>
            <person name="Linde D."/>
            <person name="Babiker R."/>
            <person name="Drula E."/>
            <person name="Ayuso-Fernandez I."/>
            <person name="Pacheco R."/>
            <person name="Padilla G."/>
            <person name="Ferreira P."/>
            <person name="Barriuso J."/>
            <person name="Kellner H."/>
            <person name="Castanera R."/>
            <person name="Alfaro M."/>
            <person name="Ramirez L."/>
            <person name="Pisabarro A.G."/>
            <person name="Kuo A."/>
            <person name="Tritt A."/>
            <person name="Lipzen A."/>
            <person name="He G."/>
            <person name="Yan M."/>
            <person name="Ng V."/>
            <person name="Cullen D."/>
            <person name="Martin F."/>
            <person name="Rosso M.-N."/>
            <person name="Henrissat B."/>
            <person name="Hibbett D."/>
            <person name="Martinez A.T."/>
            <person name="Grigoriev I.V."/>
        </authorList>
    </citation>
    <scope>NUCLEOTIDE SEQUENCE</scope>
    <source>
        <strain evidence="1">MF-IS2</strain>
    </source>
</reference>
<dbReference type="OrthoDB" id="3054003at2759"/>
<comment type="caution">
    <text evidence="1">The sequence shown here is derived from an EMBL/GenBank/DDBJ whole genome shotgun (WGS) entry which is preliminary data.</text>
</comment>
<evidence type="ECO:0008006" key="3">
    <source>
        <dbReference type="Google" id="ProtNLM"/>
    </source>
</evidence>
<sequence length="103" mass="11268">MSNHTPTTLSESDKFDGSNWAAWKNLITIAAKVHGAMGYLDGTIPEPSQDPKEDSTTWDNTNPLIAEWRARNTWAKGLLLYNTHNPIGLGVNISGSATNAWKS</sequence>
<dbReference type="Proteomes" id="UP000807342">
    <property type="component" value="Unassembled WGS sequence"/>
</dbReference>
<accession>A0A9P5X4Y8</accession>
<feature type="non-terminal residue" evidence="1">
    <location>
        <position position="103"/>
    </location>
</feature>
<dbReference type="EMBL" id="MU151364">
    <property type="protein sequence ID" value="KAF9444572.1"/>
    <property type="molecule type" value="Genomic_DNA"/>
</dbReference>
<protein>
    <recommendedName>
        <fullName evidence="3">Retrotransposon Copia-like N-terminal domain-containing protein</fullName>
    </recommendedName>
</protein>
<dbReference type="AlphaFoldDB" id="A0A9P5X4Y8"/>
<name>A0A9P5X4Y8_9AGAR</name>
<evidence type="ECO:0000313" key="1">
    <source>
        <dbReference type="EMBL" id="KAF9444572.1"/>
    </source>
</evidence>
<proteinExistence type="predicted"/>
<organism evidence="1 2">
    <name type="scientific">Macrolepiota fuliginosa MF-IS2</name>
    <dbReference type="NCBI Taxonomy" id="1400762"/>
    <lineage>
        <taxon>Eukaryota</taxon>
        <taxon>Fungi</taxon>
        <taxon>Dikarya</taxon>
        <taxon>Basidiomycota</taxon>
        <taxon>Agaricomycotina</taxon>
        <taxon>Agaricomycetes</taxon>
        <taxon>Agaricomycetidae</taxon>
        <taxon>Agaricales</taxon>
        <taxon>Agaricineae</taxon>
        <taxon>Agaricaceae</taxon>
        <taxon>Macrolepiota</taxon>
    </lineage>
</organism>
<keyword evidence="2" id="KW-1185">Reference proteome</keyword>